<feature type="compositionally biased region" description="Polar residues" evidence="1">
    <location>
        <begin position="129"/>
        <end position="144"/>
    </location>
</feature>
<evidence type="ECO:0000313" key="2">
    <source>
        <dbReference type="EnsemblPlants" id="OPUNC01G26500.3"/>
    </source>
</evidence>
<feature type="compositionally biased region" description="Low complexity" evidence="1">
    <location>
        <begin position="213"/>
        <end position="224"/>
    </location>
</feature>
<feature type="compositionally biased region" description="Low complexity" evidence="1">
    <location>
        <begin position="191"/>
        <end position="204"/>
    </location>
</feature>
<keyword evidence="3" id="KW-1185">Reference proteome</keyword>
<sequence length="275" mass="29727">MARPAPLHPDLAAGVPDPLTTAPNLPPPAGNDARRMRPGRTATARGGRGRCRMCLFGRQRCEAEEVGEDGVGAMRGGWRRREAGRMAMGGARERERGGNGATQEEEVGREEKEKREGEETVSEDAVHSVTENANLSRPPTGSLHTSGISRLCVERSSRARCSCRERKATNIRPRQPKRVALPCLCPPLDFRSPPLVRVRPSPLSQPSDRARLAHVAARPAVRPSVRPRGRPPRQPKSRAAAASPSPPAAAKPELSRLGFRREPRPAPGRAGGHDA</sequence>
<dbReference type="EnsemblPlants" id="OPUNC01G26500.3">
    <property type="protein sequence ID" value="OPUNC01G26500.3"/>
    <property type="gene ID" value="OPUNC01G26500"/>
</dbReference>
<dbReference type="Proteomes" id="UP000026962">
    <property type="component" value="Chromosome 1"/>
</dbReference>
<reference evidence="2" key="1">
    <citation type="submission" date="2015-04" db="UniProtKB">
        <authorList>
            <consortium name="EnsemblPlants"/>
        </authorList>
    </citation>
    <scope>IDENTIFICATION</scope>
</reference>
<feature type="region of interest" description="Disordered" evidence="1">
    <location>
        <begin position="1"/>
        <end position="47"/>
    </location>
</feature>
<feature type="compositionally biased region" description="Basic residues" evidence="1">
    <location>
        <begin position="225"/>
        <end position="236"/>
    </location>
</feature>
<name>A0A0E0JMF6_ORYPU</name>
<protein>
    <submittedName>
        <fullName evidence="2">Uncharacterized protein</fullName>
    </submittedName>
</protein>
<feature type="region of interest" description="Disordered" evidence="1">
    <location>
        <begin position="87"/>
        <end position="144"/>
    </location>
</feature>
<dbReference type="Gramene" id="OPUNC01G26500.3">
    <property type="protein sequence ID" value="OPUNC01G26500.3"/>
    <property type="gene ID" value="OPUNC01G26500"/>
</dbReference>
<organism evidence="2">
    <name type="scientific">Oryza punctata</name>
    <name type="common">Red rice</name>
    <dbReference type="NCBI Taxonomy" id="4537"/>
    <lineage>
        <taxon>Eukaryota</taxon>
        <taxon>Viridiplantae</taxon>
        <taxon>Streptophyta</taxon>
        <taxon>Embryophyta</taxon>
        <taxon>Tracheophyta</taxon>
        <taxon>Spermatophyta</taxon>
        <taxon>Magnoliopsida</taxon>
        <taxon>Liliopsida</taxon>
        <taxon>Poales</taxon>
        <taxon>Poaceae</taxon>
        <taxon>BOP clade</taxon>
        <taxon>Oryzoideae</taxon>
        <taxon>Oryzeae</taxon>
        <taxon>Oryzinae</taxon>
        <taxon>Oryza</taxon>
    </lineage>
</organism>
<evidence type="ECO:0000313" key="3">
    <source>
        <dbReference type="Proteomes" id="UP000026962"/>
    </source>
</evidence>
<feature type="region of interest" description="Disordered" evidence="1">
    <location>
        <begin position="191"/>
        <end position="275"/>
    </location>
</feature>
<reference evidence="2" key="2">
    <citation type="submission" date="2018-05" db="EMBL/GenBank/DDBJ databases">
        <title>OpunRS2 (Oryza punctata Reference Sequence Version 2).</title>
        <authorList>
            <person name="Zhang J."/>
            <person name="Kudrna D."/>
            <person name="Lee S."/>
            <person name="Talag J."/>
            <person name="Welchert J."/>
            <person name="Wing R.A."/>
        </authorList>
    </citation>
    <scope>NUCLEOTIDE SEQUENCE [LARGE SCALE GENOMIC DNA]</scope>
</reference>
<dbReference type="HOGENOM" id="CLU_1013310_0_0_1"/>
<accession>A0A0E0JMF6</accession>
<proteinExistence type="predicted"/>
<evidence type="ECO:0000256" key="1">
    <source>
        <dbReference type="SAM" id="MobiDB-lite"/>
    </source>
</evidence>
<feature type="compositionally biased region" description="Basic and acidic residues" evidence="1">
    <location>
        <begin position="109"/>
        <end position="118"/>
    </location>
</feature>
<dbReference type="AlphaFoldDB" id="A0A0E0JMF6"/>